<proteinExistence type="predicted"/>
<dbReference type="RefSeq" id="WP_345450480.1">
    <property type="nucleotide sequence ID" value="NZ_BAABKK010000022.1"/>
</dbReference>
<organism evidence="1 2">
    <name type="scientific">Arthrobacter gyeryongensis</name>
    <dbReference type="NCBI Taxonomy" id="1650592"/>
    <lineage>
        <taxon>Bacteria</taxon>
        <taxon>Bacillati</taxon>
        <taxon>Actinomycetota</taxon>
        <taxon>Actinomycetes</taxon>
        <taxon>Micrococcales</taxon>
        <taxon>Micrococcaceae</taxon>
        <taxon>Arthrobacter</taxon>
    </lineage>
</organism>
<reference evidence="2" key="1">
    <citation type="journal article" date="2019" name="Int. J. Syst. Evol. Microbiol.">
        <title>The Global Catalogue of Microorganisms (GCM) 10K type strain sequencing project: providing services to taxonomists for standard genome sequencing and annotation.</title>
        <authorList>
            <consortium name="The Broad Institute Genomics Platform"/>
            <consortium name="The Broad Institute Genome Sequencing Center for Infectious Disease"/>
            <person name="Wu L."/>
            <person name="Ma J."/>
        </authorList>
    </citation>
    <scope>NUCLEOTIDE SEQUENCE [LARGE SCALE GENOMIC DNA]</scope>
    <source>
        <strain evidence="2">JCM 18514</strain>
    </source>
</reference>
<dbReference type="EMBL" id="BAABKK010000022">
    <property type="protein sequence ID" value="GAA5197166.1"/>
    <property type="molecule type" value="Genomic_DNA"/>
</dbReference>
<dbReference type="Proteomes" id="UP001500200">
    <property type="component" value="Unassembled WGS sequence"/>
</dbReference>
<comment type="caution">
    <text evidence="1">The sequence shown here is derived from an EMBL/GenBank/DDBJ whole genome shotgun (WGS) entry which is preliminary data.</text>
</comment>
<accession>A0ABP9SKT0</accession>
<sequence>MKDKGLMANLSNGDILKLEKLFGMSSGYVLDFTNQTFKQFVGNSLSFDPYSRYVGSKANILRGIWNKESSADVAKLDLELLEHWRLSNLLGGVEPTPSEQQIALELESQFQTGPTEESAADLAFLARDLGEWQISSLPVELSTQDVVRARLVEIDKCLKADAPLAVIFLVGSTLEGLLAELAKSHASEYTTSSAAPTLKGKVKPLESWTLAELIVVSRALGILREDVMSHADHVRKFRNYIHPRQQISEGFEPRLITAQIAQKVLLAALEDLAELANPRRLSRNTV</sequence>
<evidence type="ECO:0000313" key="1">
    <source>
        <dbReference type="EMBL" id="GAA5197166.1"/>
    </source>
</evidence>
<evidence type="ECO:0000313" key="2">
    <source>
        <dbReference type="Proteomes" id="UP001500200"/>
    </source>
</evidence>
<name>A0ABP9SKT0_9MICC</name>
<protein>
    <submittedName>
        <fullName evidence="1">Uncharacterized protein</fullName>
    </submittedName>
</protein>
<keyword evidence="2" id="KW-1185">Reference proteome</keyword>
<gene>
    <name evidence="1" type="ORF">GCM10023346_31270</name>
</gene>